<evidence type="ECO:0000313" key="2">
    <source>
        <dbReference type="EMBL" id="MFC1420546.1"/>
    </source>
</evidence>
<keyword evidence="3" id="KW-1185">Reference proteome</keyword>
<evidence type="ECO:0000256" key="1">
    <source>
        <dbReference type="SAM" id="SignalP"/>
    </source>
</evidence>
<comment type="caution">
    <text evidence="2">The sequence shown here is derived from an EMBL/GenBank/DDBJ whole genome shotgun (WGS) entry which is preliminary data.</text>
</comment>
<feature type="signal peptide" evidence="1">
    <location>
        <begin position="1"/>
        <end position="30"/>
    </location>
</feature>
<dbReference type="Proteomes" id="UP001592531">
    <property type="component" value="Unassembled WGS sequence"/>
</dbReference>
<accession>A0ABV6W3Z3</accession>
<reference evidence="2 3" key="1">
    <citation type="submission" date="2024-09" db="EMBL/GenBank/DDBJ databases">
        <authorList>
            <person name="Lee S.D."/>
        </authorList>
    </citation>
    <scope>NUCLEOTIDE SEQUENCE [LARGE SCALE GENOMIC DNA]</scope>
    <source>
        <strain evidence="2 3">N8-3</strain>
    </source>
</reference>
<feature type="chain" id="PRO_5045101351" evidence="1">
    <location>
        <begin position="31"/>
        <end position="139"/>
    </location>
</feature>
<keyword evidence="1" id="KW-0732">Signal</keyword>
<protein>
    <submittedName>
        <fullName evidence="2">Peptidase inhibitor family I36 protein</fullName>
    </submittedName>
</protein>
<proteinExistence type="predicted"/>
<dbReference type="RefSeq" id="WP_380541988.1">
    <property type="nucleotide sequence ID" value="NZ_JBHFAB010000027.1"/>
</dbReference>
<dbReference type="Pfam" id="PF03995">
    <property type="entry name" value="Inhibitor_I36"/>
    <property type="match status" value="1"/>
</dbReference>
<dbReference type="EMBL" id="JBHFAB010000027">
    <property type="protein sequence ID" value="MFC1420546.1"/>
    <property type="molecule type" value="Genomic_DNA"/>
</dbReference>
<evidence type="ECO:0000313" key="3">
    <source>
        <dbReference type="Proteomes" id="UP001592531"/>
    </source>
</evidence>
<name>A0ABV6W3Z3_9ACTN</name>
<sequence>MNWKHRSLAALSTVALAAGGALAVAGPASAAAGTGNCGAAHLCVYNSTNFLGEKITASSTNSCFRTYTVVGHDFLTMSYVNNLSVDAYIYTDLPGGGFEKARTLVSGGFSSDINATGGGYYLNVVICEGSANPANYPGL</sequence>
<organism evidence="2 3">
    <name type="scientific">Streptacidiphilus cavernicola</name>
    <dbReference type="NCBI Taxonomy" id="3342716"/>
    <lineage>
        <taxon>Bacteria</taxon>
        <taxon>Bacillati</taxon>
        <taxon>Actinomycetota</taxon>
        <taxon>Actinomycetes</taxon>
        <taxon>Kitasatosporales</taxon>
        <taxon>Streptomycetaceae</taxon>
        <taxon>Streptacidiphilus</taxon>
    </lineage>
</organism>
<gene>
    <name evidence="2" type="ORF">ACEZDE_28470</name>
</gene>